<dbReference type="EMBL" id="JX160098">
    <property type="protein sequence ID" value="AFP99095.1"/>
    <property type="molecule type" value="mRNA"/>
</dbReference>
<evidence type="ECO:0000313" key="2">
    <source>
        <dbReference type="EMBL" id="AFP99095.1"/>
    </source>
</evidence>
<protein>
    <submittedName>
        <fullName evidence="2">Nk2.2</fullName>
    </submittedName>
</protein>
<organism evidence="2">
    <name type="scientific">Ophiomastix wendtii</name>
    <dbReference type="NCBI Taxonomy" id="7623"/>
    <lineage>
        <taxon>Eukaryota</taxon>
        <taxon>Metazoa</taxon>
        <taxon>Echinodermata</taxon>
        <taxon>Eleutherozoa</taxon>
        <taxon>Asterozoa</taxon>
        <taxon>Ophiuroidea</taxon>
        <taxon>Myophiuroidea</taxon>
        <taxon>Metophiurida</taxon>
        <taxon>Ophintegrida</taxon>
        <taxon>Amphilepidida</taxon>
        <taxon>Ophiurina</taxon>
        <taxon>Gnathophiurina</taxon>
        <taxon>Ophiactoidea</taxon>
        <taxon>Ophiocomidae</taxon>
        <taxon>Ophiomastix</taxon>
    </lineage>
</organism>
<feature type="region of interest" description="Disordered" evidence="1">
    <location>
        <begin position="1"/>
        <end position="31"/>
    </location>
</feature>
<accession>J7HBA5</accession>
<feature type="non-terminal residue" evidence="2">
    <location>
        <position position="1"/>
    </location>
</feature>
<evidence type="ECO:0000256" key="1">
    <source>
        <dbReference type="SAM" id="MobiDB-lite"/>
    </source>
</evidence>
<sequence length="181" mass="19403">LDHLTAADQSSPHDSPLAYYDNSDNPYTRWLQSQGADPMAYSALAQAAAATTQIPTTPPKPSPPTTTNNNNTTSINSNRINGTVTNGTHDTDTPTPTTNTHSDGAESPACSDSESRTSLPRGRFPRRGKEESCSPKHRLMNSRDGFVNKDTSLRQSANTLLALSVSRQLKSKSGSRTTATN</sequence>
<proteinExistence type="evidence at transcript level"/>
<reference evidence="2" key="1">
    <citation type="submission" date="2012-06" db="EMBL/GenBank/DDBJ databases">
        <title>Sequencing and analysis of the gastrula transcriptome of the brittle star Ophiocoma wendtii.</title>
        <authorList>
            <person name="Livingston B.T."/>
        </authorList>
    </citation>
    <scope>NUCLEOTIDE SEQUENCE</scope>
</reference>
<name>J7HBA5_9ECHI</name>
<feature type="region of interest" description="Disordered" evidence="1">
    <location>
        <begin position="50"/>
        <end position="151"/>
    </location>
</feature>
<feature type="compositionally biased region" description="Polar residues" evidence="1">
    <location>
        <begin position="22"/>
        <end position="31"/>
    </location>
</feature>
<dbReference type="AlphaFoldDB" id="J7HBA5"/>
<feature type="compositionally biased region" description="Low complexity" evidence="1">
    <location>
        <begin position="65"/>
        <end position="101"/>
    </location>
</feature>